<dbReference type="Gene3D" id="6.10.180.10">
    <property type="entry name" value="Antitoxin ParD"/>
    <property type="match status" value="1"/>
</dbReference>
<dbReference type="InterPro" id="IPR038296">
    <property type="entry name" value="ParD_sf"/>
</dbReference>
<accession>A0A423PLM7</accession>
<evidence type="ECO:0000313" key="2">
    <source>
        <dbReference type="Proteomes" id="UP000283993"/>
    </source>
</evidence>
<dbReference type="Proteomes" id="UP000283993">
    <property type="component" value="Unassembled WGS sequence"/>
</dbReference>
<keyword evidence="2" id="KW-1185">Reference proteome</keyword>
<dbReference type="SUPFAM" id="SSF47598">
    <property type="entry name" value="Ribbon-helix-helix"/>
    <property type="match status" value="1"/>
</dbReference>
<evidence type="ECO:0000313" key="1">
    <source>
        <dbReference type="EMBL" id="ROO26493.1"/>
    </source>
</evidence>
<dbReference type="EMBL" id="AYKH01000020">
    <property type="protein sequence ID" value="ROO26493.1"/>
    <property type="molecule type" value="Genomic_DNA"/>
</dbReference>
<reference evidence="1 2" key="1">
    <citation type="submission" date="2013-10" db="EMBL/GenBank/DDBJ databases">
        <title>Salinisphaera orenii MK-B5 Genome Sequencing.</title>
        <authorList>
            <person name="Lai Q."/>
            <person name="Li C."/>
            <person name="Shao Z."/>
        </authorList>
    </citation>
    <scope>NUCLEOTIDE SEQUENCE [LARGE SCALE GENOMIC DNA]</scope>
    <source>
        <strain evidence="1 2">MK-B5</strain>
    </source>
</reference>
<name>A0A423PLM7_9GAMM</name>
<dbReference type="InterPro" id="IPR010985">
    <property type="entry name" value="Ribbon_hlx_hlx"/>
</dbReference>
<dbReference type="GO" id="GO:0006355">
    <property type="term" value="P:regulation of DNA-templated transcription"/>
    <property type="evidence" value="ECO:0007669"/>
    <property type="project" value="InterPro"/>
</dbReference>
<proteinExistence type="predicted"/>
<comment type="caution">
    <text evidence="1">The sequence shown here is derived from an EMBL/GenBank/DDBJ whole genome shotgun (WGS) entry which is preliminary data.</text>
</comment>
<gene>
    <name evidence="1" type="ORF">SAOR_10205</name>
</gene>
<dbReference type="AlphaFoldDB" id="A0A423PLM7"/>
<organism evidence="1 2">
    <name type="scientific">Salinisphaera orenii MK-B5</name>
    <dbReference type="NCBI Taxonomy" id="856730"/>
    <lineage>
        <taxon>Bacteria</taxon>
        <taxon>Pseudomonadati</taxon>
        <taxon>Pseudomonadota</taxon>
        <taxon>Gammaproteobacteria</taxon>
        <taxon>Salinisphaerales</taxon>
        <taxon>Salinisphaeraceae</taxon>
        <taxon>Salinisphaera</taxon>
    </lineage>
</organism>
<sequence>MRIMPRLTITLSDERRTALKEAAASSGKTITQLIDESLDAYGIKTRARAEDLLAQARQRAGLDEDRALALAIEETDDARRRK</sequence>
<protein>
    <submittedName>
        <fullName evidence="1">CopG family transcriptional regulator</fullName>
    </submittedName>
</protein>